<protein>
    <submittedName>
        <fullName evidence="2">Uncharacterized protein</fullName>
    </submittedName>
</protein>
<evidence type="ECO:0000313" key="2">
    <source>
        <dbReference type="EMBL" id="KAF3555458.1"/>
    </source>
</evidence>
<feature type="region of interest" description="Disordered" evidence="1">
    <location>
        <begin position="57"/>
        <end position="206"/>
    </location>
</feature>
<reference evidence="2" key="1">
    <citation type="submission" date="2019-12" db="EMBL/GenBank/DDBJ databases">
        <title>Genome sequencing and annotation of Brassica cretica.</title>
        <authorList>
            <person name="Studholme D.J."/>
            <person name="Sarris P."/>
        </authorList>
    </citation>
    <scope>NUCLEOTIDE SEQUENCE</scope>
    <source>
        <strain evidence="2">PFS-109/04</strain>
        <tissue evidence="2">Leaf</tissue>
    </source>
</reference>
<gene>
    <name evidence="2" type="ORF">F2Q69_00015164</name>
</gene>
<sequence>MRMGLDGQWWEHSTYGDKKFHSTRISLAFGSRSTAMGDGEYASTFNMPELRDRLNVRSHASSGKQQDAGKEQLWKEKQLRPLKIYDQQPRDTASASAGNTNKLRSLVTEEGSGCLSDQSVTATVAPKSRKQQDAGKEQLWKEKQLRPLKIYDQQPRDTASASAGNTNKLRSLVTEEGSGCLSDQSVTATVAPKSSTSTEKPPLDNNVTYKPHSTQLSHIEVAEDLIPPYSALKINALNEHDIENEDEIADVDMEDTIMGNELVLIEDDDMQVILVRVELQRGWMRKHLQGT</sequence>
<evidence type="ECO:0000256" key="1">
    <source>
        <dbReference type="SAM" id="MobiDB-lite"/>
    </source>
</evidence>
<proteinExistence type="predicted"/>
<feature type="compositionally biased region" description="Polar residues" evidence="1">
    <location>
        <begin position="181"/>
        <end position="206"/>
    </location>
</feature>
<dbReference type="Proteomes" id="UP000712600">
    <property type="component" value="Unassembled WGS sequence"/>
</dbReference>
<feature type="compositionally biased region" description="Polar residues" evidence="1">
    <location>
        <begin position="156"/>
        <end position="169"/>
    </location>
</feature>
<dbReference type="EMBL" id="QGKX02000996">
    <property type="protein sequence ID" value="KAF3555458.1"/>
    <property type="molecule type" value="Genomic_DNA"/>
</dbReference>
<dbReference type="AlphaFoldDB" id="A0A8S9QW26"/>
<organism evidence="2 3">
    <name type="scientific">Brassica cretica</name>
    <name type="common">Mustard</name>
    <dbReference type="NCBI Taxonomy" id="69181"/>
    <lineage>
        <taxon>Eukaryota</taxon>
        <taxon>Viridiplantae</taxon>
        <taxon>Streptophyta</taxon>
        <taxon>Embryophyta</taxon>
        <taxon>Tracheophyta</taxon>
        <taxon>Spermatophyta</taxon>
        <taxon>Magnoliopsida</taxon>
        <taxon>eudicotyledons</taxon>
        <taxon>Gunneridae</taxon>
        <taxon>Pentapetalae</taxon>
        <taxon>rosids</taxon>
        <taxon>malvids</taxon>
        <taxon>Brassicales</taxon>
        <taxon>Brassicaceae</taxon>
        <taxon>Brassiceae</taxon>
        <taxon>Brassica</taxon>
    </lineage>
</organism>
<comment type="caution">
    <text evidence="2">The sequence shown here is derived from an EMBL/GenBank/DDBJ whole genome shotgun (WGS) entry which is preliminary data.</text>
</comment>
<evidence type="ECO:0000313" key="3">
    <source>
        <dbReference type="Proteomes" id="UP000712600"/>
    </source>
</evidence>
<accession>A0A8S9QW26</accession>
<feature type="compositionally biased region" description="Basic and acidic residues" evidence="1">
    <location>
        <begin position="67"/>
        <end position="79"/>
    </location>
</feature>
<feature type="compositionally biased region" description="Polar residues" evidence="1">
    <location>
        <begin position="90"/>
        <end position="103"/>
    </location>
</feature>
<feature type="compositionally biased region" description="Basic and acidic residues" evidence="1">
    <location>
        <begin position="130"/>
        <end position="145"/>
    </location>
</feature>
<name>A0A8S9QW26_BRACR</name>